<feature type="compositionally biased region" description="Acidic residues" evidence="6">
    <location>
        <begin position="758"/>
        <end position="774"/>
    </location>
</feature>
<feature type="compositionally biased region" description="Polar residues" evidence="6">
    <location>
        <begin position="683"/>
        <end position="692"/>
    </location>
</feature>
<dbReference type="WBParaSite" id="TREG1_76610.1">
    <property type="protein sequence ID" value="TREG1_76610.1"/>
    <property type="gene ID" value="TREG1_76610"/>
</dbReference>
<feature type="compositionally biased region" description="Polar residues" evidence="6">
    <location>
        <begin position="520"/>
        <end position="536"/>
    </location>
</feature>
<comment type="subcellular location">
    <subcellularLocation>
        <location evidence="5">Nucleus</location>
    </subcellularLocation>
</comment>
<dbReference type="InterPro" id="IPR036388">
    <property type="entry name" value="WH-like_DNA-bd_sf"/>
</dbReference>
<dbReference type="Pfam" id="PF00250">
    <property type="entry name" value="Forkhead"/>
    <property type="match status" value="1"/>
</dbReference>
<dbReference type="AlphaFoldDB" id="A0AA85KC84"/>
<feature type="DNA-binding region" description="Fork-head" evidence="5">
    <location>
        <begin position="163"/>
        <end position="249"/>
    </location>
</feature>
<dbReference type="SMART" id="SM00339">
    <property type="entry name" value="FH"/>
    <property type="match status" value="1"/>
</dbReference>
<feature type="compositionally biased region" description="Polar residues" evidence="6">
    <location>
        <begin position="82"/>
        <end position="91"/>
    </location>
</feature>
<dbReference type="GO" id="GO:0000978">
    <property type="term" value="F:RNA polymerase II cis-regulatory region sequence-specific DNA binding"/>
    <property type="evidence" value="ECO:0007669"/>
    <property type="project" value="TreeGrafter"/>
</dbReference>
<organism evidence="8 9">
    <name type="scientific">Trichobilharzia regenti</name>
    <name type="common">Nasal bird schistosome</name>
    <dbReference type="NCBI Taxonomy" id="157069"/>
    <lineage>
        <taxon>Eukaryota</taxon>
        <taxon>Metazoa</taxon>
        <taxon>Spiralia</taxon>
        <taxon>Lophotrochozoa</taxon>
        <taxon>Platyhelminthes</taxon>
        <taxon>Trematoda</taxon>
        <taxon>Digenea</taxon>
        <taxon>Strigeidida</taxon>
        <taxon>Schistosomatoidea</taxon>
        <taxon>Schistosomatidae</taxon>
        <taxon>Trichobilharzia</taxon>
    </lineage>
</organism>
<dbReference type="InterPro" id="IPR045912">
    <property type="entry name" value="FOXJ2/3-like"/>
</dbReference>
<dbReference type="GO" id="GO:0000981">
    <property type="term" value="F:DNA-binding transcription factor activity, RNA polymerase II-specific"/>
    <property type="evidence" value="ECO:0007669"/>
    <property type="project" value="TreeGrafter"/>
</dbReference>
<feature type="compositionally biased region" description="Basic residues" evidence="6">
    <location>
        <begin position="694"/>
        <end position="711"/>
    </location>
</feature>
<feature type="region of interest" description="Disordered" evidence="6">
    <location>
        <begin position="506"/>
        <end position="554"/>
    </location>
</feature>
<dbReference type="PANTHER" id="PTHR46078">
    <property type="entry name" value="FORKHEAD BOX PROTEIN J2 FAMILY MEMBER"/>
    <property type="match status" value="1"/>
</dbReference>
<evidence type="ECO:0000313" key="9">
    <source>
        <dbReference type="WBParaSite" id="TREG1_76610.1"/>
    </source>
</evidence>
<feature type="domain" description="Fork-head" evidence="7">
    <location>
        <begin position="163"/>
        <end position="249"/>
    </location>
</feature>
<dbReference type="CDD" id="cd00059">
    <property type="entry name" value="FH_FOX"/>
    <property type="match status" value="1"/>
</dbReference>
<keyword evidence="4 5" id="KW-0539">Nucleus</keyword>
<evidence type="ECO:0000256" key="6">
    <source>
        <dbReference type="SAM" id="MobiDB-lite"/>
    </source>
</evidence>
<reference evidence="8" key="1">
    <citation type="submission" date="2022-06" db="EMBL/GenBank/DDBJ databases">
        <authorList>
            <person name="Berger JAMES D."/>
            <person name="Berger JAMES D."/>
        </authorList>
    </citation>
    <scope>NUCLEOTIDE SEQUENCE [LARGE SCALE GENOMIC DNA]</scope>
</reference>
<dbReference type="PROSITE" id="PS00658">
    <property type="entry name" value="FORK_HEAD_2"/>
    <property type="match status" value="1"/>
</dbReference>
<dbReference type="PROSITE" id="PS50039">
    <property type="entry name" value="FORK_HEAD_3"/>
    <property type="match status" value="1"/>
</dbReference>
<keyword evidence="8" id="KW-1185">Reference proteome</keyword>
<evidence type="ECO:0000256" key="1">
    <source>
        <dbReference type="ARBA" id="ARBA00023015"/>
    </source>
</evidence>
<feature type="region of interest" description="Disordered" evidence="6">
    <location>
        <begin position="758"/>
        <end position="806"/>
    </location>
</feature>
<evidence type="ECO:0000313" key="8">
    <source>
        <dbReference type="Proteomes" id="UP000050795"/>
    </source>
</evidence>
<feature type="region of interest" description="Disordered" evidence="6">
    <location>
        <begin position="73"/>
        <end position="103"/>
    </location>
</feature>
<sequence length="806" mass="90853">MDKVHAYTLYSYSIICNLGTLNQNMTVKINIECEDNEISQDTWATKHSGDVVPTNDLVSLSWLQKDDILQITPLDGEEENGSDSLNSTGIKSQDREDTNCSPGLRVESQESYYSSPPVSEQPLSIFGRSIRRSASVSGEQFYGETTRYRSNPSSTITGKGLDKPNYSYTHLIFMAIESTPQKCMTVNQIYNWCESNFPFYKHAGAGWKNSLRHNLSINKSFKRLPRDSRGPGRGAFWTVEPRERATLLDAIKRTPWNNGNTSAAGCQSLNDSGSTNSVSAFPVGRFGLARSAPSQLLRAEGLGSDKFGSMVGESAPHIRLLYTSDGNVVATYDSSFVDPSNSGHDGTTDVKALVSDSTFFDHRYWSSPSDEATSIDSASAEVEWPAEEEEKYLNILRLLNETEATDTAKLNSPTTDQPVGDGFLSNEVKRDAWEKMIGTHILEDPKLVTKQRRKSRLLPTRINKCNECKENVAGCESCLAKRSEVLNSNYVRTTLKEYDLDVSNMLDCDQEPGPAGGPLSRNSNIKTLKPSSPTAANTDDNDNDNNSDVTDEKKTLKSEEIYASNEVYVTPSPYIDHEYSHCQAQLRRPEENQLVNKYNDNYFSERLTELMSLYPLVKAFVDTIVNDMNVDYETDGFDDGFSSSEQDMYSEDYDNDESQQIKDSNSHEQCDCDVIPPRRSYRRQSLQASDFSVRQRRPRIASRGIRRRRGGGARAMKLSASLNSNPTRRSKRVIKAPRRPYDDFENVDYYDYELDNDEFDRIVEEEEKGEEDEGDPRPSDVESENENQTNPLRIINIEKISSYPRH</sequence>
<dbReference type="InterPro" id="IPR036390">
    <property type="entry name" value="WH_DNA-bd_sf"/>
</dbReference>
<accession>A0AA85KC84</accession>
<proteinExistence type="predicted"/>
<dbReference type="SUPFAM" id="SSF46785">
    <property type="entry name" value="Winged helix' DNA-binding domain"/>
    <property type="match status" value="1"/>
</dbReference>
<evidence type="ECO:0000256" key="2">
    <source>
        <dbReference type="ARBA" id="ARBA00023125"/>
    </source>
</evidence>
<feature type="region of interest" description="Disordered" evidence="6">
    <location>
        <begin position="636"/>
        <end position="715"/>
    </location>
</feature>
<dbReference type="PANTHER" id="PTHR46078:SF2">
    <property type="entry name" value="FORK-HEAD DOMAIN-CONTAINING PROTEIN"/>
    <property type="match status" value="1"/>
</dbReference>
<keyword evidence="2 5" id="KW-0238">DNA-binding</keyword>
<evidence type="ECO:0000256" key="4">
    <source>
        <dbReference type="ARBA" id="ARBA00023242"/>
    </source>
</evidence>
<evidence type="ECO:0000256" key="5">
    <source>
        <dbReference type="PROSITE-ProRule" id="PRU00089"/>
    </source>
</evidence>
<keyword evidence="3" id="KW-0804">Transcription</keyword>
<keyword evidence="1" id="KW-0805">Transcription regulation</keyword>
<evidence type="ECO:0000256" key="3">
    <source>
        <dbReference type="ARBA" id="ARBA00023163"/>
    </source>
</evidence>
<dbReference type="PRINTS" id="PR00053">
    <property type="entry name" value="FORKHEAD"/>
</dbReference>
<protein>
    <recommendedName>
        <fullName evidence="7">Fork-head domain-containing protein</fullName>
    </recommendedName>
</protein>
<reference evidence="9" key="2">
    <citation type="submission" date="2023-11" db="UniProtKB">
        <authorList>
            <consortium name="WormBaseParasite"/>
        </authorList>
    </citation>
    <scope>IDENTIFICATION</scope>
</reference>
<dbReference type="InterPro" id="IPR001766">
    <property type="entry name" value="Fork_head_dom"/>
</dbReference>
<dbReference type="Proteomes" id="UP000050795">
    <property type="component" value="Unassembled WGS sequence"/>
</dbReference>
<dbReference type="InterPro" id="IPR030456">
    <property type="entry name" value="TF_fork_head_CS_2"/>
</dbReference>
<dbReference type="FunFam" id="1.10.10.10:FF:000135">
    <property type="entry name" value="forkhead box protein G1"/>
    <property type="match status" value="1"/>
</dbReference>
<feature type="compositionally biased region" description="Acidic residues" evidence="6">
    <location>
        <begin position="648"/>
        <end position="657"/>
    </location>
</feature>
<dbReference type="GO" id="GO:0005634">
    <property type="term" value="C:nucleus"/>
    <property type="evidence" value="ECO:0007669"/>
    <property type="project" value="UniProtKB-SubCell"/>
</dbReference>
<name>A0AA85KC84_TRIRE</name>
<evidence type="ECO:0000259" key="7">
    <source>
        <dbReference type="PROSITE" id="PS50039"/>
    </source>
</evidence>
<dbReference type="Gene3D" id="1.10.10.10">
    <property type="entry name" value="Winged helix-like DNA-binding domain superfamily/Winged helix DNA-binding domain"/>
    <property type="match status" value="1"/>
</dbReference>